<sequence length="464" mass="51297">MAGSEDEQMLWMDEEPEAIETVAESSTNENDKISRLEAELARTRTELADVRKELAAKTVQLTRREAAVLNEKAQELAASVSSEKESQIHQLSTQISHLEIALAQKEEELDESRRLYSSQKRALKEALNAAAEREANEVAADEAKRTFMAQAVEDEMEQLHHQLAVIKARTQLEMKAKETELSAMKQQLAVATAHRKQAVSQAEEALNTAWQAEIDRVQGEAVDRCAELEAQVLRLMTQIEDARRAEAASSFTAELTELNKSKVQVQREFEAFKELAMQTSRSNREEIAKLLDENATLHSRLAATKNYDVSSASVPGPNSVSNLPPRLFEAPTASNTGLEYYLPDFLVRLERQRKGTVPAIIVASLLLLILTAAVFRAALSARHQHRGPLCFLSNLGITVGSGCEDPVSVGGAEKQAIVNLIDKPHRVHDVVDMVAADEDVKKEKKSTDNGIGRRLLSLLKPHGT</sequence>
<protein>
    <submittedName>
        <fullName evidence="3">Uncharacterized protein</fullName>
    </submittedName>
</protein>
<keyword evidence="1" id="KW-0175">Coiled coil</keyword>
<dbReference type="Proteomes" id="UP000232323">
    <property type="component" value="Unassembled WGS sequence"/>
</dbReference>
<organism evidence="3 4">
    <name type="scientific">Chlamydomonas eustigma</name>
    <dbReference type="NCBI Taxonomy" id="1157962"/>
    <lineage>
        <taxon>Eukaryota</taxon>
        <taxon>Viridiplantae</taxon>
        <taxon>Chlorophyta</taxon>
        <taxon>core chlorophytes</taxon>
        <taxon>Chlorophyceae</taxon>
        <taxon>CS clade</taxon>
        <taxon>Chlamydomonadales</taxon>
        <taxon>Chlamydomonadaceae</taxon>
        <taxon>Chlamydomonas</taxon>
    </lineage>
</organism>
<evidence type="ECO:0000313" key="4">
    <source>
        <dbReference type="Proteomes" id="UP000232323"/>
    </source>
</evidence>
<comment type="caution">
    <text evidence="3">The sequence shown here is derived from an EMBL/GenBank/DDBJ whole genome shotgun (WGS) entry which is preliminary data.</text>
</comment>
<evidence type="ECO:0000256" key="1">
    <source>
        <dbReference type="SAM" id="Coils"/>
    </source>
</evidence>
<gene>
    <name evidence="3" type="ORF">CEUSTIGMA_g6844.t1</name>
</gene>
<feature type="coiled-coil region" evidence="1">
    <location>
        <begin position="88"/>
        <end position="187"/>
    </location>
</feature>
<dbReference type="EMBL" id="BEGY01000042">
    <property type="protein sequence ID" value="GAX79403.1"/>
    <property type="molecule type" value="Genomic_DNA"/>
</dbReference>
<dbReference type="OrthoDB" id="543393at2759"/>
<proteinExistence type="predicted"/>
<evidence type="ECO:0000313" key="3">
    <source>
        <dbReference type="EMBL" id="GAX79403.1"/>
    </source>
</evidence>
<feature type="transmembrane region" description="Helical" evidence="2">
    <location>
        <begin position="357"/>
        <end position="379"/>
    </location>
</feature>
<keyword evidence="2" id="KW-0472">Membrane</keyword>
<keyword evidence="4" id="KW-1185">Reference proteome</keyword>
<name>A0A250X8K0_9CHLO</name>
<keyword evidence="2" id="KW-0812">Transmembrane</keyword>
<dbReference type="STRING" id="1157962.A0A250X8K0"/>
<keyword evidence="2" id="KW-1133">Transmembrane helix</keyword>
<reference evidence="3 4" key="1">
    <citation type="submission" date="2017-08" db="EMBL/GenBank/DDBJ databases">
        <title>Acidophilic green algal genome provides insights into adaptation to an acidic environment.</title>
        <authorList>
            <person name="Hirooka S."/>
            <person name="Hirose Y."/>
            <person name="Kanesaki Y."/>
            <person name="Higuchi S."/>
            <person name="Fujiwara T."/>
            <person name="Onuma R."/>
            <person name="Era A."/>
            <person name="Ohbayashi R."/>
            <person name="Uzuka A."/>
            <person name="Nozaki H."/>
            <person name="Yoshikawa H."/>
            <person name="Miyagishima S.Y."/>
        </authorList>
    </citation>
    <scope>NUCLEOTIDE SEQUENCE [LARGE SCALE GENOMIC DNA]</scope>
    <source>
        <strain evidence="3 4">NIES-2499</strain>
    </source>
</reference>
<feature type="coiled-coil region" evidence="1">
    <location>
        <begin position="26"/>
        <end position="60"/>
    </location>
</feature>
<dbReference type="AlphaFoldDB" id="A0A250X8K0"/>
<accession>A0A250X8K0</accession>
<evidence type="ECO:0000256" key="2">
    <source>
        <dbReference type="SAM" id="Phobius"/>
    </source>
</evidence>